<dbReference type="Gramene" id="ONI27241">
    <property type="protein sequence ID" value="ONI27241"/>
    <property type="gene ID" value="PRUPE_1G075700"/>
</dbReference>
<dbReference type="EMBL" id="CM007651">
    <property type="protein sequence ID" value="ONI27241.1"/>
    <property type="molecule type" value="Genomic_DNA"/>
</dbReference>
<keyword evidence="2" id="KW-1185">Reference proteome</keyword>
<sequence length="117" mass="14090">MTSVCTFSLDRAQTLQFKHEKIKDENRQEYIAMRSRANYYIALIFIFIIKLIKDEKGINGTLHTLIDKKCFFSNSRYNQVEENYMKKQLKEEYILKLYAKWTEAQSGRSKLKSYIWI</sequence>
<organism evidence="1 2">
    <name type="scientific">Prunus persica</name>
    <name type="common">Peach</name>
    <name type="synonym">Amygdalus persica</name>
    <dbReference type="NCBI Taxonomy" id="3760"/>
    <lineage>
        <taxon>Eukaryota</taxon>
        <taxon>Viridiplantae</taxon>
        <taxon>Streptophyta</taxon>
        <taxon>Embryophyta</taxon>
        <taxon>Tracheophyta</taxon>
        <taxon>Spermatophyta</taxon>
        <taxon>Magnoliopsida</taxon>
        <taxon>eudicotyledons</taxon>
        <taxon>Gunneridae</taxon>
        <taxon>Pentapetalae</taxon>
        <taxon>rosids</taxon>
        <taxon>fabids</taxon>
        <taxon>Rosales</taxon>
        <taxon>Rosaceae</taxon>
        <taxon>Amygdaloideae</taxon>
        <taxon>Amygdaleae</taxon>
        <taxon>Prunus</taxon>
    </lineage>
</organism>
<accession>M5Y5C0</accession>
<evidence type="ECO:0000313" key="2">
    <source>
        <dbReference type="Proteomes" id="UP000006882"/>
    </source>
</evidence>
<gene>
    <name evidence="1" type="ORF">PRUPE_1G075700</name>
</gene>
<protein>
    <submittedName>
        <fullName evidence="1">Uncharacterized protein</fullName>
    </submittedName>
</protein>
<reference evidence="1 2" key="1">
    <citation type="journal article" date="2013" name="Nat. Genet.">
        <title>The high-quality draft genome of peach (Prunus persica) identifies unique patterns of genetic diversity, domestication and genome evolution.</title>
        <authorList>
            <consortium name="International Peach Genome Initiative"/>
            <person name="Verde I."/>
            <person name="Abbott A.G."/>
            <person name="Scalabrin S."/>
            <person name="Jung S."/>
            <person name="Shu S."/>
            <person name="Marroni F."/>
            <person name="Zhebentyayeva T."/>
            <person name="Dettori M.T."/>
            <person name="Grimwood J."/>
            <person name="Cattonaro F."/>
            <person name="Zuccolo A."/>
            <person name="Rossini L."/>
            <person name="Jenkins J."/>
            <person name="Vendramin E."/>
            <person name="Meisel L.A."/>
            <person name="Decroocq V."/>
            <person name="Sosinski B."/>
            <person name="Prochnik S."/>
            <person name="Mitros T."/>
            <person name="Policriti A."/>
            <person name="Cipriani G."/>
            <person name="Dondini L."/>
            <person name="Ficklin S."/>
            <person name="Goodstein D.M."/>
            <person name="Xuan P."/>
            <person name="Del Fabbro C."/>
            <person name="Aramini V."/>
            <person name="Copetti D."/>
            <person name="Gonzalez S."/>
            <person name="Horner D.S."/>
            <person name="Falchi R."/>
            <person name="Lucas S."/>
            <person name="Mica E."/>
            <person name="Maldonado J."/>
            <person name="Lazzari B."/>
            <person name="Bielenberg D."/>
            <person name="Pirona R."/>
            <person name="Miculan M."/>
            <person name="Barakat A."/>
            <person name="Testolin R."/>
            <person name="Stella A."/>
            <person name="Tartarini S."/>
            <person name="Tonutti P."/>
            <person name="Arus P."/>
            <person name="Orellana A."/>
            <person name="Wells C."/>
            <person name="Main D."/>
            <person name="Vizzotto G."/>
            <person name="Silva H."/>
            <person name="Salamini F."/>
            <person name="Schmutz J."/>
            <person name="Morgante M."/>
            <person name="Rokhsar D.S."/>
        </authorList>
    </citation>
    <scope>NUCLEOTIDE SEQUENCE [LARGE SCALE GENOMIC DNA]</scope>
    <source>
        <strain evidence="2">cv. Nemared</strain>
    </source>
</reference>
<evidence type="ECO:0000313" key="1">
    <source>
        <dbReference type="EMBL" id="ONI27241.1"/>
    </source>
</evidence>
<dbReference type="AlphaFoldDB" id="M5Y5C0"/>
<name>M5Y5C0_PRUPE</name>
<dbReference type="HOGENOM" id="CLU_2088973_0_0_1"/>
<proteinExistence type="predicted"/>
<dbReference type="Proteomes" id="UP000006882">
    <property type="component" value="Chromosome G1"/>
</dbReference>